<gene>
    <name evidence="3" type="primary">LOC106002235</name>
</gene>
<dbReference type="PANTHER" id="PTHR22367:SF2">
    <property type="entry name" value="COILED-COIL DOMAIN-CONTAINING PROTEIN 14"/>
    <property type="match status" value="1"/>
</dbReference>
<dbReference type="Proteomes" id="UP000081671">
    <property type="component" value="Unplaced"/>
</dbReference>
<reference evidence="3" key="1">
    <citation type="submission" date="2025-08" db="UniProtKB">
        <authorList>
            <consortium name="RefSeq"/>
        </authorList>
    </citation>
    <scope>IDENTIFICATION</scope>
    <source>
        <tissue evidence="3">Kidney</tissue>
    </source>
</reference>
<keyword evidence="2" id="KW-1185">Reference proteome</keyword>
<dbReference type="InterPro" id="IPR029343">
    <property type="entry name" value="CCDC14"/>
</dbReference>
<dbReference type="OrthoDB" id="10014807at2759"/>
<evidence type="ECO:0000313" key="2">
    <source>
        <dbReference type="Proteomes" id="UP000081671"/>
    </source>
</evidence>
<dbReference type="RefSeq" id="XP_012892600.1">
    <property type="nucleotide sequence ID" value="XM_013037146.1"/>
</dbReference>
<dbReference type="GeneID" id="106002235"/>
<feature type="non-terminal residue" evidence="3">
    <location>
        <position position="1"/>
    </location>
</feature>
<name>A0A1S3GV97_DIPOR</name>
<dbReference type="GO" id="GO:0034451">
    <property type="term" value="C:centriolar satellite"/>
    <property type="evidence" value="ECO:0007669"/>
    <property type="project" value="TreeGrafter"/>
</dbReference>
<protein>
    <submittedName>
        <fullName evidence="3">Coiled-coil domain-containing protein 14-like</fullName>
    </submittedName>
</protein>
<accession>A0A1S3GV97</accession>
<dbReference type="InParanoid" id="A0A1S3GV97"/>
<dbReference type="AlphaFoldDB" id="A0A1S3GV97"/>
<sequence length="281" mass="30944">SFDSKKQIPKDASTKHEKDTSDMVQNWSLQDHYRMYSPIIYQALCEHVQTQMSLMNNLASKKSPNGIPAVSCHTPSGSESQAAALSSCAFGSSTPACSPQRPPCLPLVHSEVQTDDNKFAPQDKTTSVNFLDIPRNSFNNHPGAQCSLPPNEKADIPTLQQLNLTNWIVPQQTISEEADLVKCFQTHMSLFPSCGKETVPDIQTCGSLTQSQPAFLATSEERCAREQIGETTNEGKCLNVHVQDAKIVKDVQKPKNVNQTAEKVRTINYLLGELKALVSEQ</sequence>
<dbReference type="Pfam" id="PF15254">
    <property type="entry name" value="CCDC14"/>
    <property type="match status" value="1"/>
</dbReference>
<dbReference type="KEGG" id="dord:106002235"/>
<feature type="region of interest" description="Disordered" evidence="1">
    <location>
        <begin position="1"/>
        <end position="21"/>
    </location>
</feature>
<feature type="non-terminal residue" evidence="3">
    <location>
        <position position="281"/>
    </location>
</feature>
<evidence type="ECO:0000256" key="1">
    <source>
        <dbReference type="SAM" id="MobiDB-lite"/>
    </source>
</evidence>
<dbReference type="GO" id="GO:0071539">
    <property type="term" value="P:protein localization to centrosome"/>
    <property type="evidence" value="ECO:0007669"/>
    <property type="project" value="TreeGrafter"/>
</dbReference>
<organism evidence="2 3">
    <name type="scientific">Dipodomys ordii</name>
    <name type="common">Ord's kangaroo rat</name>
    <dbReference type="NCBI Taxonomy" id="10020"/>
    <lineage>
        <taxon>Eukaryota</taxon>
        <taxon>Metazoa</taxon>
        <taxon>Chordata</taxon>
        <taxon>Craniata</taxon>
        <taxon>Vertebrata</taxon>
        <taxon>Euteleostomi</taxon>
        <taxon>Mammalia</taxon>
        <taxon>Eutheria</taxon>
        <taxon>Euarchontoglires</taxon>
        <taxon>Glires</taxon>
        <taxon>Rodentia</taxon>
        <taxon>Castorimorpha</taxon>
        <taxon>Heteromyidae</taxon>
        <taxon>Dipodomyinae</taxon>
        <taxon>Dipodomys</taxon>
    </lineage>
</organism>
<dbReference type="PANTHER" id="PTHR22367">
    <property type="entry name" value="COILED-COIL DOMAIN-CONTAINING PROTEIN 14"/>
    <property type="match status" value="1"/>
</dbReference>
<proteinExistence type="predicted"/>
<evidence type="ECO:0000313" key="3">
    <source>
        <dbReference type="RefSeq" id="XP_012892600.1"/>
    </source>
</evidence>